<organism evidence="1">
    <name type="scientific">Schistosoma japonicum</name>
    <name type="common">Blood fluke</name>
    <dbReference type="NCBI Taxonomy" id="6182"/>
    <lineage>
        <taxon>Eukaryota</taxon>
        <taxon>Metazoa</taxon>
        <taxon>Spiralia</taxon>
        <taxon>Lophotrochozoa</taxon>
        <taxon>Platyhelminthes</taxon>
        <taxon>Trematoda</taxon>
        <taxon>Digenea</taxon>
        <taxon>Strigeidida</taxon>
        <taxon>Schistosomatoidea</taxon>
        <taxon>Schistosomatidae</taxon>
        <taxon>Schistosoma</taxon>
    </lineage>
</organism>
<sequence length="53" mass="5864">YLIQLNPPKIAPLATPTQNPIRNPNLTLSKHDGWDRPPYAFGDIGIAAEVHCQ</sequence>
<name>Q3MJW2_SCHJA</name>
<proteinExistence type="evidence at transcript level"/>
<evidence type="ECO:0000313" key="1">
    <source>
        <dbReference type="EMBL" id="ABA40790.1"/>
    </source>
</evidence>
<accession>Q3MJW2</accession>
<reference evidence="1" key="1">
    <citation type="submission" date="2005-01" db="EMBL/GenBank/DDBJ databases">
        <authorList>
            <person name="Han Z."/>
        </authorList>
    </citation>
    <scope>NUCLEOTIDE SEQUENCE</scope>
</reference>
<reference evidence="1" key="2">
    <citation type="journal article" date="2006" name="PLoS Pathog.">
        <title>New perspectives on host-parasite interplay by comparative transcriptomic and proteomic analyses of Schistosoma japonicum.</title>
        <authorList>
            <person name="Liu F."/>
            <person name="Lu J."/>
            <person name="Hu W."/>
            <person name="Wang S.Y."/>
            <person name="Cui S.J."/>
            <person name="Chi M."/>
            <person name="Yan Q."/>
            <person name="Wang X.R."/>
            <person name="Song H.D."/>
            <person name="Xu X.N."/>
            <person name="Wang J.J."/>
            <person name="Zhang X.L."/>
            <person name="Zhang X."/>
            <person name="Wang Z.Q."/>
            <person name="Xue C.L."/>
            <person name="Brindley P.J."/>
            <person name="McManus D.P."/>
            <person name="Yang P.Y."/>
            <person name="Feng Z."/>
            <person name="Chen Z."/>
            <person name="Han Z.G."/>
        </authorList>
    </citation>
    <scope>NUCLEOTIDE SEQUENCE</scope>
</reference>
<feature type="non-terminal residue" evidence="1">
    <location>
        <position position="1"/>
    </location>
</feature>
<dbReference type="AlphaFoldDB" id="Q3MJW2"/>
<dbReference type="EMBL" id="AY915072">
    <property type="protein sequence ID" value="ABA40790.1"/>
    <property type="molecule type" value="mRNA"/>
</dbReference>
<protein>
    <submittedName>
        <fullName evidence="1">SJCHGC02794 protein</fullName>
    </submittedName>
</protein>